<gene>
    <name evidence="2" type="ORF">AMON00008_LOCUS62093</name>
    <name evidence="3" type="ORF">AMON00008_LOCUS62095</name>
</gene>
<dbReference type="SUPFAM" id="SSF50447">
    <property type="entry name" value="Translation proteins"/>
    <property type="match status" value="1"/>
</dbReference>
<dbReference type="PRINTS" id="PR00315">
    <property type="entry name" value="ELONGATNFCT"/>
</dbReference>
<dbReference type="InterPro" id="IPR047042">
    <property type="entry name" value="BipA_II"/>
</dbReference>
<dbReference type="GO" id="GO:0005829">
    <property type="term" value="C:cytosol"/>
    <property type="evidence" value="ECO:0007669"/>
    <property type="project" value="TreeGrafter"/>
</dbReference>
<protein>
    <recommendedName>
        <fullName evidence="1">Tr-type G domain-containing protein</fullName>
    </recommendedName>
</protein>
<dbReference type="Pfam" id="PF00679">
    <property type="entry name" value="EFG_C"/>
    <property type="match status" value="1"/>
</dbReference>
<dbReference type="InterPro" id="IPR005225">
    <property type="entry name" value="Small_GTP-bd"/>
</dbReference>
<dbReference type="Pfam" id="PF00009">
    <property type="entry name" value="GTP_EFTU"/>
    <property type="match status" value="1"/>
</dbReference>
<dbReference type="SUPFAM" id="SSF54980">
    <property type="entry name" value="EF-G C-terminal domain-like"/>
    <property type="match status" value="2"/>
</dbReference>
<dbReference type="GO" id="GO:0003924">
    <property type="term" value="F:GTPase activity"/>
    <property type="evidence" value="ECO:0007669"/>
    <property type="project" value="InterPro"/>
</dbReference>
<dbReference type="NCBIfam" id="TIGR00231">
    <property type="entry name" value="small_GTP"/>
    <property type="match status" value="1"/>
</dbReference>
<dbReference type="Gene3D" id="2.40.30.10">
    <property type="entry name" value="Translation factors"/>
    <property type="match status" value="1"/>
</dbReference>
<dbReference type="FunFam" id="2.40.30.10:FF:000016">
    <property type="entry name" value="GTP-binding protein TypA"/>
    <property type="match status" value="1"/>
</dbReference>
<evidence type="ECO:0000259" key="1">
    <source>
        <dbReference type="PROSITE" id="PS51722"/>
    </source>
</evidence>
<dbReference type="CDD" id="cd01891">
    <property type="entry name" value="TypA_BipA"/>
    <property type="match status" value="1"/>
</dbReference>
<dbReference type="GO" id="GO:0005525">
    <property type="term" value="F:GTP binding"/>
    <property type="evidence" value="ECO:0007669"/>
    <property type="project" value="InterPro"/>
</dbReference>
<dbReference type="GO" id="GO:1990904">
    <property type="term" value="C:ribonucleoprotein complex"/>
    <property type="evidence" value="ECO:0007669"/>
    <property type="project" value="TreeGrafter"/>
</dbReference>
<dbReference type="SUPFAM" id="SSF52540">
    <property type="entry name" value="P-loop containing nucleoside triphosphate hydrolases"/>
    <property type="match status" value="1"/>
</dbReference>
<dbReference type="PANTHER" id="PTHR42908:SF8">
    <property type="entry name" value="TR-TYPE G DOMAIN-CONTAINING PROTEIN"/>
    <property type="match status" value="1"/>
</dbReference>
<sequence>MAGISGGHGAAFAAAARAEPLARPTTLQAEPRGRAAVAAAARGAAAPAEGASGAAWPLALGLSAAAALRTAQRQHRRGCRPGRAAPAPRRVATLESSLVEVAEGVFERQDVRNLAIIAHVDHGKTTLTDALMTQCGKGEKAKSMDSNQLEMERGITILAKNAAVKYKDVKINLIDTPGHADFGGEVERILNMADGCLLLVDAQEGPMPQTKFVLRKALELKKRTMVVINKVDKPAARPDWVLDTTFDLFASLGADDHLCDFPVCYASGIQGKAAVDSPAELSEDLVPLLDQILEECPKPQIRSGEPLQMLVANLDYNDYVGRICIGRLTSGSLRVGQQVGFMYGEDGELRKASISKLWGFENNERVETDEVTAGDICAFSGMADVVIGDTVVEASDPRPLPPIVVEEPTVMMEFGVNRSPLAGQCKESNKLTGSELSKRLQKETLTNLAMRMEPGETAESFRMKGRGTLQLGILMENMRREGYELMVGAPEVLYRRDPETGHKQEPYEEAVVEVGTELSGSVMEEFNKKGAMMKSMEQGSVENSTVMTFEIPTANLIGMQGRLLQKTRGQAVLTSRFSHWGDVQSAGGAKLREKGSIVNVGTGKATTYSLENISSRGSTFIVPGDEVYDGMCIGIHNKEQDLPCNITKERAVNNTRAVPGQQNKAKAGAAAAMSIDDFLGHMERDEMLEVTPGALRLCKKNAKGLKRG</sequence>
<proteinExistence type="predicted"/>
<dbReference type="Pfam" id="PF03144">
    <property type="entry name" value="GTP_EFTU_D2"/>
    <property type="match status" value="1"/>
</dbReference>
<dbReference type="Pfam" id="PF21018">
    <property type="entry name" value="BipA_C"/>
    <property type="match status" value="1"/>
</dbReference>
<dbReference type="EMBL" id="HBNR01086650">
    <property type="protein sequence ID" value="CAE4664655.1"/>
    <property type="molecule type" value="Transcribed_RNA"/>
</dbReference>
<dbReference type="AlphaFoldDB" id="A0A6T1N7G2"/>
<dbReference type="InterPro" id="IPR009000">
    <property type="entry name" value="Transl_B-barrel_sf"/>
</dbReference>
<dbReference type="PROSITE" id="PS51722">
    <property type="entry name" value="G_TR_2"/>
    <property type="match status" value="1"/>
</dbReference>
<dbReference type="Gene3D" id="3.40.50.300">
    <property type="entry name" value="P-loop containing nucleotide triphosphate hydrolases"/>
    <property type="match status" value="1"/>
</dbReference>
<dbReference type="CDD" id="cd03691">
    <property type="entry name" value="BipA_TypA_II"/>
    <property type="match status" value="1"/>
</dbReference>
<reference evidence="2" key="1">
    <citation type="submission" date="2021-01" db="EMBL/GenBank/DDBJ databases">
        <authorList>
            <person name="Corre E."/>
            <person name="Pelletier E."/>
            <person name="Niang G."/>
            <person name="Scheremetjew M."/>
            <person name="Finn R."/>
            <person name="Kale V."/>
            <person name="Holt S."/>
            <person name="Cochrane G."/>
            <person name="Meng A."/>
            <person name="Brown T."/>
            <person name="Cohen L."/>
        </authorList>
    </citation>
    <scope>NUCLEOTIDE SEQUENCE</scope>
    <source>
        <strain evidence="2">CCMP3105</strain>
    </source>
</reference>
<evidence type="ECO:0000313" key="2">
    <source>
        <dbReference type="EMBL" id="CAE4664652.1"/>
    </source>
</evidence>
<dbReference type="InterPro" id="IPR042116">
    <property type="entry name" value="TypA/BipA_C"/>
</dbReference>
<dbReference type="InterPro" id="IPR035647">
    <property type="entry name" value="EFG_III/V"/>
</dbReference>
<organism evidence="2">
    <name type="scientific">Alexandrium monilatum</name>
    <dbReference type="NCBI Taxonomy" id="311494"/>
    <lineage>
        <taxon>Eukaryota</taxon>
        <taxon>Sar</taxon>
        <taxon>Alveolata</taxon>
        <taxon>Dinophyceae</taxon>
        <taxon>Gonyaulacales</taxon>
        <taxon>Pyrocystaceae</taxon>
        <taxon>Alexandrium</taxon>
    </lineage>
</organism>
<dbReference type="InterPro" id="IPR048876">
    <property type="entry name" value="BipA_C"/>
</dbReference>
<feature type="domain" description="Tr-type G" evidence="1">
    <location>
        <begin position="109"/>
        <end position="300"/>
    </location>
</feature>
<dbReference type="SMART" id="SM00838">
    <property type="entry name" value="EFG_C"/>
    <property type="match status" value="1"/>
</dbReference>
<dbReference type="PANTHER" id="PTHR42908">
    <property type="entry name" value="TRANSLATION ELONGATION FACTOR-RELATED"/>
    <property type="match status" value="1"/>
</dbReference>
<dbReference type="InterPro" id="IPR047041">
    <property type="entry name" value="BipA_GTP-bd_dom"/>
</dbReference>
<evidence type="ECO:0000313" key="3">
    <source>
        <dbReference type="EMBL" id="CAE4664655.1"/>
    </source>
</evidence>
<dbReference type="InterPro" id="IPR000640">
    <property type="entry name" value="EFG_V-like"/>
</dbReference>
<dbReference type="Gene3D" id="3.30.70.870">
    <property type="entry name" value="Elongation Factor G (Translational Gtpase), domain 3"/>
    <property type="match status" value="1"/>
</dbReference>
<dbReference type="InterPro" id="IPR004161">
    <property type="entry name" value="EFTu-like_2"/>
</dbReference>
<accession>A0A6T1N7G2</accession>
<dbReference type="EMBL" id="HBNR01086647">
    <property type="protein sequence ID" value="CAE4664652.1"/>
    <property type="molecule type" value="Transcribed_RNA"/>
</dbReference>
<dbReference type="InterPro" id="IPR000795">
    <property type="entry name" value="T_Tr_GTP-bd_dom"/>
</dbReference>
<dbReference type="InterPro" id="IPR027417">
    <property type="entry name" value="P-loop_NTPase"/>
</dbReference>
<name>A0A6T1N7G2_9DINO</name>
<dbReference type="Gene3D" id="3.30.70.240">
    <property type="match status" value="1"/>
</dbReference>
<dbReference type="Gene3D" id="2.40.50.250">
    <property type="entry name" value="bipa protein"/>
    <property type="match status" value="1"/>
</dbReference>
<dbReference type="FunFam" id="3.40.50.300:FF:000055">
    <property type="entry name" value="GTP-binding protein TypA"/>
    <property type="match status" value="1"/>
</dbReference>